<evidence type="ECO:0000256" key="1">
    <source>
        <dbReference type="SAM" id="MobiDB-lite"/>
    </source>
</evidence>
<evidence type="ECO:0000313" key="3">
    <source>
        <dbReference type="EMBL" id="RNJ42335.1"/>
    </source>
</evidence>
<reference evidence="3 4" key="1">
    <citation type="journal article" date="2018" name="Mol. Plant Microbe Interact.">
        <title>Taxonomically Different Co-Microsymbionts of a Relict Legume, Oxytropis popoviana, Have Complementary Sets of Symbiotic Genes and Together Increase the Efficiency of Plant Nodulation.</title>
        <authorList>
            <person name="Safronova V."/>
            <person name="Belimov A."/>
            <person name="Sazanova A."/>
            <person name="Chirak E."/>
            <person name="Verkhozina A."/>
            <person name="Kuznetsova I."/>
            <person name="Andronov E."/>
            <person name="Puhalsky J."/>
            <person name="Tikhonovich I."/>
        </authorList>
    </citation>
    <scope>NUCLEOTIDE SEQUENCE [LARGE SCALE GENOMIC DNA]</scope>
    <source>
        <strain evidence="3 4">Opo-235</strain>
    </source>
</reference>
<dbReference type="EMBL" id="QKOD01000011">
    <property type="protein sequence ID" value="RNJ42335.1"/>
    <property type="molecule type" value="Genomic_DNA"/>
</dbReference>
<feature type="compositionally biased region" description="Polar residues" evidence="1">
    <location>
        <begin position="92"/>
        <end position="113"/>
    </location>
</feature>
<feature type="region of interest" description="Disordered" evidence="1">
    <location>
        <begin position="46"/>
        <end position="113"/>
    </location>
</feature>
<dbReference type="AlphaFoldDB" id="A0A3M9X399"/>
<feature type="transmembrane region" description="Helical" evidence="2">
    <location>
        <begin position="20"/>
        <end position="43"/>
    </location>
</feature>
<sequence length="113" mass="11617">MTNNVPENKVRQGPLGRPVLVVLIAALLLAIVAWGVAEIYGVAIKAPSTDQQGGQPPAVSGSNRALSDPAQSQSDSVNSQPIDKNPKVDKNPTPQSSTGGDQQGVQPSQPAAK</sequence>
<keyword evidence="2" id="KW-0472">Membrane</keyword>
<protein>
    <submittedName>
        <fullName evidence="3">Uncharacterized protein</fullName>
    </submittedName>
</protein>
<evidence type="ECO:0000313" key="4">
    <source>
        <dbReference type="Proteomes" id="UP000275436"/>
    </source>
</evidence>
<name>A0A3M9X399_9HYPH</name>
<gene>
    <name evidence="3" type="ORF">DNR46_28380</name>
</gene>
<keyword evidence="2" id="KW-0812">Transmembrane</keyword>
<dbReference type="Proteomes" id="UP000275436">
    <property type="component" value="Unassembled WGS sequence"/>
</dbReference>
<organism evidence="3 4">
    <name type="scientific">Mesorhizobium japonicum</name>
    <dbReference type="NCBI Taxonomy" id="2066070"/>
    <lineage>
        <taxon>Bacteria</taxon>
        <taxon>Pseudomonadati</taxon>
        <taxon>Pseudomonadota</taxon>
        <taxon>Alphaproteobacteria</taxon>
        <taxon>Hyphomicrobiales</taxon>
        <taxon>Phyllobacteriaceae</taxon>
        <taxon>Mesorhizobium</taxon>
    </lineage>
</organism>
<dbReference type="RefSeq" id="WP_123169687.1">
    <property type="nucleotide sequence ID" value="NZ_QKOD01000011.1"/>
</dbReference>
<evidence type="ECO:0000256" key="2">
    <source>
        <dbReference type="SAM" id="Phobius"/>
    </source>
</evidence>
<comment type="caution">
    <text evidence="3">The sequence shown here is derived from an EMBL/GenBank/DDBJ whole genome shotgun (WGS) entry which is preliminary data.</text>
</comment>
<keyword evidence="2" id="KW-1133">Transmembrane helix</keyword>
<proteinExistence type="predicted"/>
<accession>A0A3M9X399</accession>
<feature type="compositionally biased region" description="Polar residues" evidence="1">
    <location>
        <begin position="48"/>
        <end position="82"/>
    </location>
</feature>